<evidence type="ECO:0000313" key="1">
    <source>
        <dbReference type="EMBL" id="MES1921846.1"/>
    </source>
</evidence>
<keyword evidence="2" id="KW-1185">Reference proteome</keyword>
<evidence type="ECO:0000313" key="2">
    <source>
        <dbReference type="Proteomes" id="UP001439008"/>
    </source>
</evidence>
<organism evidence="1 2">
    <name type="scientific">Bonamia ostreae</name>
    <dbReference type="NCBI Taxonomy" id="126728"/>
    <lineage>
        <taxon>Eukaryota</taxon>
        <taxon>Sar</taxon>
        <taxon>Rhizaria</taxon>
        <taxon>Endomyxa</taxon>
        <taxon>Ascetosporea</taxon>
        <taxon>Haplosporida</taxon>
        <taxon>Bonamia</taxon>
    </lineage>
</organism>
<dbReference type="Proteomes" id="UP001439008">
    <property type="component" value="Unassembled WGS sequence"/>
</dbReference>
<sequence>MMDTDIAEMRNKVFTSKENLQLDSALFFSEKLVLFSDEFEDTKNHCHIMLALSKFRELLFFLRKKNLLINFVFPENQENKSLSKATELIFFHLIAAKCYNKIKKYSDAIEVLNENAKSGHEIIPNTQKFFFVANANFDEATTKFKKAIF</sequence>
<dbReference type="InterPro" id="IPR011990">
    <property type="entry name" value="TPR-like_helical_dom_sf"/>
</dbReference>
<dbReference type="Gene3D" id="1.25.40.10">
    <property type="entry name" value="Tetratricopeptide repeat domain"/>
    <property type="match status" value="1"/>
</dbReference>
<comment type="caution">
    <text evidence="1">The sequence shown here is derived from an EMBL/GenBank/DDBJ whole genome shotgun (WGS) entry which is preliminary data.</text>
</comment>
<accession>A0ABV2AQ93</accession>
<proteinExistence type="predicted"/>
<protein>
    <recommendedName>
        <fullName evidence="3">Tetratricopeptide repeat protein</fullName>
    </recommendedName>
</protein>
<gene>
    <name evidence="1" type="ORF">MHBO_003382</name>
</gene>
<reference evidence="1 2" key="1">
    <citation type="journal article" date="2024" name="BMC Biol.">
        <title>Comparative genomics of Ascetosporea gives new insight into the evolutionary basis for animal parasitism in Rhizaria.</title>
        <authorList>
            <person name="Hiltunen Thoren M."/>
            <person name="Onut-Brannstrom I."/>
            <person name="Alfjorden A."/>
            <person name="Peckova H."/>
            <person name="Swords F."/>
            <person name="Hooper C."/>
            <person name="Holzer A.S."/>
            <person name="Bass D."/>
            <person name="Burki F."/>
        </authorList>
    </citation>
    <scope>NUCLEOTIDE SEQUENCE [LARGE SCALE GENOMIC DNA]</scope>
    <source>
        <strain evidence="1">20-A016</strain>
    </source>
</reference>
<name>A0ABV2AQ93_9EUKA</name>
<dbReference type="EMBL" id="JBDODL010001849">
    <property type="protein sequence ID" value="MES1921846.1"/>
    <property type="molecule type" value="Genomic_DNA"/>
</dbReference>
<evidence type="ECO:0008006" key="3">
    <source>
        <dbReference type="Google" id="ProtNLM"/>
    </source>
</evidence>